<reference evidence="2" key="1">
    <citation type="submission" date="2016-11" db="EMBL/GenBank/DDBJ databases">
        <title>The genome sequence of Colletotrichum cuscutae.</title>
        <authorList>
            <person name="Baroncelli R."/>
        </authorList>
    </citation>
    <scope>NUCLEOTIDE SEQUENCE</scope>
    <source>
        <strain evidence="2">IMI 304802</strain>
    </source>
</reference>
<organism evidence="2 3">
    <name type="scientific">Colletotrichum cuscutae</name>
    <dbReference type="NCBI Taxonomy" id="1209917"/>
    <lineage>
        <taxon>Eukaryota</taxon>
        <taxon>Fungi</taxon>
        <taxon>Dikarya</taxon>
        <taxon>Ascomycota</taxon>
        <taxon>Pezizomycotina</taxon>
        <taxon>Sordariomycetes</taxon>
        <taxon>Hypocreomycetidae</taxon>
        <taxon>Glomerellales</taxon>
        <taxon>Glomerellaceae</taxon>
        <taxon>Colletotrichum</taxon>
        <taxon>Colletotrichum acutatum species complex</taxon>
    </lineage>
</organism>
<dbReference type="EMBL" id="MPDP01000146">
    <property type="protein sequence ID" value="KAK1476165.1"/>
    <property type="molecule type" value="Genomic_DNA"/>
</dbReference>
<dbReference type="Proteomes" id="UP001239213">
    <property type="component" value="Unassembled WGS sequence"/>
</dbReference>
<accession>A0AAI9V832</accession>
<gene>
    <name evidence="2" type="ORF">CCUS01_05270</name>
</gene>
<dbReference type="AlphaFoldDB" id="A0AAI9V832"/>
<keyword evidence="3" id="KW-1185">Reference proteome</keyword>
<protein>
    <submittedName>
        <fullName evidence="2">Uncharacterized protein</fullName>
    </submittedName>
</protein>
<name>A0AAI9V832_9PEZI</name>
<feature type="region of interest" description="Disordered" evidence="1">
    <location>
        <begin position="45"/>
        <end position="66"/>
    </location>
</feature>
<comment type="caution">
    <text evidence="2">The sequence shown here is derived from an EMBL/GenBank/DDBJ whole genome shotgun (WGS) entry which is preliminary data.</text>
</comment>
<proteinExistence type="predicted"/>
<evidence type="ECO:0000256" key="1">
    <source>
        <dbReference type="SAM" id="MobiDB-lite"/>
    </source>
</evidence>
<evidence type="ECO:0000313" key="3">
    <source>
        <dbReference type="Proteomes" id="UP001239213"/>
    </source>
</evidence>
<sequence length="91" mass="9450">MSLSRTITGTVPVSTDLMVSLDASGSTGSVVGILLSGAAAMSETAAKPAPGYGTRGGSRLQVGTHRPAGEFRNRDMAWELFDIPTYGVYNN</sequence>
<evidence type="ECO:0000313" key="2">
    <source>
        <dbReference type="EMBL" id="KAK1476165.1"/>
    </source>
</evidence>